<organism evidence="1">
    <name type="scientific">bioreactor metagenome</name>
    <dbReference type="NCBI Taxonomy" id="1076179"/>
    <lineage>
        <taxon>unclassified sequences</taxon>
        <taxon>metagenomes</taxon>
        <taxon>ecological metagenomes</taxon>
    </lineage>
</organism>
<protein>
    <submittedName>
        <fullName evidence="1">Uncharacterized protein</fullName>
    </submittedName>
</protein>
<dbReference type="EMBL" id="VSSQ01130177">
    <property type="protein sequence ID" value="MPN57976.1"/>
    <property type="molecule type" value="Genomic_DNA"/>
</dbReference>
<evidence type="ECO:0000313" key="1">
    <source>
        <dbReference type="EMBL" id="MPN57976.1"/>
    </source>
</evidence>
<gene>
    <name evidence="1" type="ORF">SDC9_205672</name>
</gene>
<sequence length="106" mass="11301">MPIGILAVCDDLVVAVKHHLDGTVADAVGHDAVARLICHTDKLIKDLVGQGLNADCFRVVGILAAKQCRAGTQRAVNKQLQGADLHKVVILCAFIFFDELGESRGI</sequence>
<comment type="caution">
    <text evidence="1">The sequence shown here is derived from an EMBL/GenBank/DDBJ whole genome shotgun (WGS) entry which is preliminary data.</text>
</comment>
<dbReference type="AlphaFoldDB" id="A0A645J3G1"/>
<proteinExistence type="predicted"/>
<name>A0A645J3G1_9ZZZZ</name>
<reference evidence="1" key="1">
    <citation type="submission" date="2019-08" db="EMBL/GenBank/DDBJ databases">
        <authorList>
            <person name="Kucharzyk K."/>
            <person name="Murdoch R.W."/>
            <person name="Higgins S."/>
            <person name="Loffler F."/>
        </authorList>
    </citation>
    <scope>NUCLEOTIDE SEQUENCE</scope>
</reference>
<accession>A0A645J3G1</accession>